<evidence type="ECO:0000256" key="5">
    <source>
        <dbReference type="HAMAP-Rule" id="MF_00265"/>
    </source>
</evidence>
<dbReference type="InterPro" id="IPR002716">
    <property type="entry name" value="PIN_dom"/>
</dbReference>
<protein>
    <recommendedName>
        <fullName evidence="5">Ribonuclease VapC</fullName>
        <shortName evidence="5">RNase VapC</shortName>
        <ecNumber evidence="5">3.1.-.-</ecNumber>
    </recommendedName>
    <alternativeName>
        <fullName evidence="5">Toxin VapC</fullName>
    </alternativeName>
</protein>
<dbReference type="GO" id="GO:0004540">
    <property type="term" value="F:RNA nuclease activity"/>
    <property type="evidence" value="ECO:0007669"/>
    <property type="project" value="InterPro"/>
</dbReference>
<evidence type="ECO:0000259" key="6">
    <source>
        <dbReference type="Pfam" id="PF01850"/>
    </source>
</evidence>
<dbReference type="EC" id="3.1.-.-" evidence="5"/>
<name>A0A833H0G3_9LEPT</name>
<dbReference type="GO" id="GO:0090729">
    <property type="term" value="F:toxin activity"/>
    <property type="evidence" value="ECO:0007669"/>
    <property type="project" value="UniProtKB-KW"/>
</dbReference>
<comment type="similarity">
    <text evidence="5">Belongs to the PINc/VapC protein family.</text>
</comment>
<keyword evidence="4 5" id="KW-0378">Hydrolase</keyword>
<evidence type="ECO:0000256" key="2">
    <source>
        <dbReference type="ARBA" id="ARBA00022722"/>
    </source>
</evidence>
<dbReference type="SUPFAM" id="SSF88723">
    <property type="entry name" value="PIN domain-like"/>
    <property type="match status" value="1"/>
</dbReference>
<dbReference type="HAMAP" id="MF_00265">
    <property type="entry name" value="VapC_Nob1"/>
    <property type="match status" value="1"/>
</dbReference>
<evidence type="ECO:0000256" key="1">
    <source>
        <dbReference type="ARBA" id="ARBA00022649"/>
    </source>
</evidence>
<sequence length="140" mass="15620">MPARSLVIDASVFISAFLANERFHEQSRTFLLGLASCRIHMSSYGLWELSAALFRRTGNRTATDRAMKLILELVSDHHLFDSASCQTHFPEKLYTTALRAADFVYVSLALYTGSTLVTLDDEMLERAASVVTVVRPEAFA</sequence>
<comment type="function">
    <text evidence="5">Toxic component of a toxin-antitoxin (TA) system. An RNase.</text>
</comment>
<evidence type="ECO:0000313" key="8">
    <source>
        <dbReference type="Proteomes" id="UP000460298"/>
    </source>
</evidence>
<dbReference type="InterPro" id="IPR029060">
    <property type="entry name" value="PIN-like_dom_sf"/>
</dbReference>
<feature type="domain" description="PIN" evidence="6">
    <location>
        <begin position="7"/>
        <end position="126"/>
    </location>
</feature>
<dbReference type="Pfam" id="PF01850">
    <property type="entry name" value="PIN"/>
    <property type="match status" value="1"/>
</dbReference>
<dbReference type="AlphaFoldDB" id="A0A833H0G3"/>
<gene>
    <name evidence="5" type="primary">vapC</name>
    <name evidence="7" type="ORF">F9K24_13345</name>
</gene>
<dbReference type="InterPro" id="IPR022907">
    <property type="entry name" value="VapC_family"/>
</dbReference>
<dbReference type="GO" id="GO:0000287">
    <property type="term" value="F:magnesium ion binding"/>
    <property type="evidence" value="ECO:0007669"/>
    <property type="project" value="UniProtKB-UniRule"/>
</dbReference>
<dbReference type="Gene3D" id="3.40.50.1010">
    <property type="entry name" value="5'-nuclease"/>
    <property type="match status" value="1"/>
</dbReference>
<dbReference type="Proteomes" id="UP000460298">
    <property type="component" value="Unassembled WGS sequence"/>
</dbReference>
<keyword evidence="2 5" id="KW-0540">Nuclease</keyword>
<evidence type="ECO:0000256" key="4">
    <source>
        <dbReference type="ARBA" id="ARBA00022801"/>
    </source>
</evidence>
<reference evidence="7 8" key="1">
    <citation type="submission" date="2019-10" db="EMBL/GenBank/DDBJ databases">
        <title>Extracellular Electron Transfer in a Candidatus Methanoperedens spp. Enrichment Culture.</title>
        <authorList>
            <person name="Berger S."/>
            <person name="Rangel Shaw D."/>
            <person name="Berben T."/>
            <person name="In 'T Zandt M."/>
            <person name="Frank J."/>
            <person name="Reimann J."/>
            <person name="Jetten M.S.M."/>
            <person name="Welte C.U."/>
        </authorList>
    </citation>
    <scope>NUCLEOTIDE SEQUENCE [LARGE SCALE GENOMIC DNA]</scope>
    <source>
        <strain evidence="7">SB12</strain>
    </source>
</reference>
<organism evidence="7 8">
    <name type="scientific">Leptonema illini</name>
    <dbReference type="NCBI Taxonomy" id="183"/>
    <lineage>
        <taxon>Bacteria</taxon>
        <taxon>Pseudomonadati</taxon>
        <taxon>Spirochaetota</taxon>
        <taxon>Spirochaetia</taxon>
        <taxon>Leptospirales</taxon>
        <taxon>Leptospiraceae</taxon>
        <taxon>Leptonema</taxon>
    </lineage>
</organism>
<keyword evidence="5" id="KW-0460">Magnesium</keyword>
<evidence type="ECO:0000313" key="7">
    <source>
        <dbReference type="EMBL" id="KAB2931577.1"/>
    </source>
</evidence>
<evidence type="ECO:0000256" key="3">
    <source>
        <dbReference type="ARBA" id="ARBA00022723"/>
    </source>
</evidence>
<accession>A0A833H0G3</accession>
<proteinExistence type="inferred from homology"/>
<feature type="binding site" evidence="5">
    <location>
        <position position="9"/>
    </location>
    <ligand>
        <name>Mg(2+)</name>
        <dbReference type="ChEBI" id="CHEBI:18420"/>
    </ligand>
</feature>
<keyword evidence="5" id="KW-0800">Toxin</keyword>
<comment type="caution">
    <text evidence="7">The sequence shown here is derived from an EMBL/GenBank/DDBJ whole genome shotgun (WGS) entry which is preliminary data.</text>
</comment>
<keyword evidence="3 5" id="KW-0479">Metal-binding</keyword>
<comment type="cofactor">
    <cofactor evidence="5">
        <name>Mg(2+)</name>
        <dbReference type="ChEBI" id="CHEBI:18420"/>
    </cofactor>
</comment>
<dbReference type="EMBL" id="WBUI01000013">
    <property type="protein sequence ID" value="KAB2931577.1"/>
    <property type="molecule type" value="Genomic_DNA"/>
</dbReference>
<dbReference type="GO" id="GO:0016787">
    <property type="term" value="F:hydrolase activity"/>
    <property type="evidence" value="ECO:0007669"/>
    <property type="project" value="UniProtKB-KW"/>
</dbReference>
<feature type="binding site" evidence="5">
    <location>
        <position position="102"/>
    </location>
    <ligand>
        <name>Mg(2+)</name>
        <dbReference type="ChEBI" id="CHEBI:18420"/>
    </ligand>
</feature>
<keyword evidence="1 5" id="KW-1277">Toxin-antitoxin system</keyword>